<feature type="active site" description="Nucleophile" evidence="13">
    <location>
        <position position="385"/>
    </location>
</feature>
<dbReference type="PANTHER" id="PTHR22807">
    <property type="entry name" value="NOP2 YEAST -RELATED NOL1/NOP2/FMU SUN DOMAIN-CONTAINING"/>
    <property type="match status" value="1"/>
</dbReference>
<dbReference type="PRINTS" id="PR02008">
    <property type="entry name" value="RCMTFAMILY"/>
</dbReference>
<dbReference type="NCBIfam" id="NF011494">
    <property type="entry name" value="PRK14902.1"/>
    <property type="match status" value="1"/>
</dbReference>
<dbReference type="InterPro" id="IPR054728">
    <property type="entry name" value="RsmB-like_ferredoxin"/>
</dbReference>
<evidence type="ECO:0000256" key="8">
    <source>
        <dbReference type="ARBA" id="ARBA00022691"/>
    </source>
</evidence>
<keyword evidence="9 13" id="KW-0694">RNA-binding</keyword>
<dbReference type="InterPro" id="IPR023267">
    <property type="entry name" value="RCMT"/>
</dbReference>
<keyword evidence="8 13" id="KW-0949">S-adenosyl-L-methionine</keyword>
<dbReference type="Pfam" id="PF22458">
    <property type="entry name" value="RsmF-B_ferredox"/>
    <property type="match status" value="1"/>
</dbReference>
<comment type="function">
    <text evidence="1">Specifically methylates the cytosine at position 967 (m5C967) of 16S rRNA.</text>
</comment>
<keyword evidence="4" id="KW-0963">Cytoplasm</keyword>
<evidence type="ECO:0000259" key="14">
    <source>
        <dbReference type="PROSITE" id="PS51686"/>
    </source>
</evidence>
<dbReference type="InterPro" id="IPR004573">
    <property type="entry name" value="rRNA_ssu_MeTfrase_B"/>
</dbReference>
<evidence type="ECO:0000256" key="9">
    <source>
        <dbReference type="ARBA" id="ARBA00022884"/>
    </source>
</evidence>
<dbReference type="InterPro" id="IPR049560">
    <property type="entry name" value="MeTrfase_RsmB-F_NOP2_cat"/>
</dbReference>
<dbReference type="AlphaFoldDB" id="A0A5D3WM25"/>
<dbReference type="PROSITE" id="PS51686">
    <property type="entry name" value="SAM_MT_RSMB_NOP"/>
    <property type="match status" value="1"/>
</dbReference>
<comment type="subcellular location">
    <subcellularLocation>
        <location evidence="2">Cytoplasm</location>
    </subcellularLocation>
</comment>
<organism evidence="15 16">
    <name type="scientific">Geothermobacter ehrlichii</name>
    <dbReference type="NCBI Taxonomy" id="213224"/>
    <lineage>
        <taxon>Bacteria</taxon>
        <taxon>Pseudomonadati</taxon>
        <taxon>Thermodesulfobacteriota</taxon>
        <taxon>Desulfuromonadia</taxon>
        <taxon>Desulfuromonadales</taxon>
        <taxon>Geothermobacteraceae</taxon>
        <taxon>Geothermobacter</taxon>
    </lineage>
</organism>
<evidence type="ECO:0000256" key="4">
    <source>
        <dbReference type="ARBA" id="ARBA00022490"/>
    </source>
</evidence>
<dbReference type="Pfam" id="PF01189">
    <property type="entry name" value="Methyltr_RsmB-F"/>
    <property type="match status" value="1"/>
</dbReference>
<evidence type="ECO:0000256" key="5">
    <source>
        <dbReference type="ARBA" id="ARBA00022552"/>
    </source>
</evidence>
<dbReference type="EC" id="2.1.1.176" evidence="3"/>
<evidence type="ECO:0000256" key="12">
    <source>
        <dbReference type="ARBA" id="ARBA00047283"/>
    </source>
</evidence>
<dbReference type="GO" id="GO:0003723">
    <property type="term" value="F:RNA binding"/>
    <property type="evidence" value="ECO:0007669"/>
    <property type="project" value="UniProtKB-UniRule"/>
</dbReference>
<evidence type="ECO:0000256" key="1">
    <source>
        <dbReference type="ARBA" id="ARBA00002724"/>
    </source>
</evidence>
<dbReference type="InterPro" id="IPR001678">
    <property type="entry name" value="MeTrfase_RsmB-F_NOP2_dom"/>
</dbReference>
<comment type="caution">
    <text evidence="15">The sequence shown here is derived from an EMBL/GenBank/DDBJ whole genome shotgun (WGS) entry which is preliminary data.</text>
</comment>
<dbReference type="EMBL" id="VNIB01000003">
    <property type="protein sequence ID" value="TYO99253.1"/>
    <property type="molecule type" value="Genomic_DNA"/>
</dbReference>
<evidence type="ECO:0000256" key="7">
    <source>
        <dbReference type="ARBA" id="ARBA00022679"/>
    </source>
</evidence>
<dbReference type="GO" id="GO:0008649">
    <property type="term" value="F:rRNA methyltransferase activity"/>
    <property type="evidence" value="ECO:0007669"/>
    <property type="project" value="InterPro"/>
</dbReference>
<evidence type="ECO:0000313" key="16">
    <source>
        <dbReference type="Proteomes" id="UP000324159"/>
    </source>
</evidence>
<dbReference type="CDD" id="cd02440">
    <property type="entry name" value="AdoMet_MTases"/>
    <property type="match status" value="1"/>
</dbReference>
<comment type="similarity">
    <text evidence="13">Belongs to the class I-like SAM-binding methyltransferase superfamily. RsmB/NOP family.</text>
</comment>
<dbReference type="InterPro" id="IPR006027">
    <property type="entry name" value="NusB_RsmB_TIM44"/>
</dbReference>
<protein>
    <recommendedName>
        <fullName evidence="3">16S rRNA (cytosine(967)-C(5))-methyltransferase</fullName>
        <ecNumber evidence="3">2.1.1.176</ecNumber>
    </recommendedName>
    <alternativeName>
        <fullName evidence="10">16S rRNA m5C967 methyltransferase</fullName>
    </alternativeName>
    <alternativeName>
        <fullName evidence="11">rRNA (cytosine-C(5)-)-methyltransferase RsmB</fullName>
    </alternativeName>
</protein>
<feature type="domain" description="SAM-dependent MTase RsmB/NOP-type" evidence="14">
    <location>
        <begin position="147"/>
        <end position="448"/>
    </location>
</feature>
<keyword evidence="7 13" id="KW-0808">Transferase</keyword>
<evidence type="ECO:0000256" key="11">
    <source>
        <dbReference type="ARBA" id="ARBA00031088"/>
    </source>
</evidence>
<dbReference type="OrthoDB" id="9810297at2"/>
<dbReference type="NCBIfam" id="TIGR00563">
    <property type="entry name" value="rsmB"/>
    <property type="match status" value="1"/>
</dbReference>
<reference evidence="15 16" key="1">
    <citation type="submission" date="2019-07" db="EMBL/GenBank/DDBJ databases">
        <title>Genomic Encyclopedia of Type Strains, Phase IV (KMG-IV): sequencing the most valuable type-strain genomes for metagenomic binning, comparative biology and taxonomic classification.</title>
        <authorList>
            <person name="Goeker M."/>
        </authorList>
    </citation>
    <scope>NUCLEOTIDE SEQUENCE [LARGE SCALE GENOMIC DNA]</scope>
    <source>
        <strain evidence="15 16">SS015</strain>
    </source>
</reference>
<dbReference type="SUPFAM" id="SSF48013">
    <property type="entry name" value="NusB-like"/>
    <property type="match status" value="1"/>
</dbReference>
<proteinExistence type="inferred from homology"/>
<comment type="catalytic activity">
    <reaction evidence="12">
        <text>cytidine(967) in 16S rRNA + S-adenosyl-L-methionine = 5-methylcytidine(967) in 16S rRNA + S-adenosyl-L-homocysteine + H(+)</text>
        <dbReference type="Rhea" id="RHEA:42748"/>
        <dbReference type="Rhea" id="RHEA-COMP:10219"/>
        <dbReference type="Rhea" id="RHEA-COMP:10220"/>
        <dbReference type="ChEBI" id="CHEBI:15378"/>
        <dbReference type="ChEBI" id="CHEBI:57856"/>
        <dbReference type="ChEBI" id="CHEBI:59789"/>
        <dbReference type="ChEBI" id="CHEBI:74483"/>
        <dbReference type="ChEBI" id="CHEBI:82748"/>
        <dbReference type="EC" id="2.1.1.176"/>
    </reaction>
</comment>
<keyword evidence="5" id="KW-0698">rRNA processing</keyword>
<gene>
    <name evidence="15" type="ORF">EDC39_10396</name>
</gene>
<dbReference type="Gene3D" id="3.40.50.150">
    <property type="entry name" value="Vaccinia Virus protein VP39"/>
    <property type="match status" value="1"/>
</dbReference>
<evidence type="ECO:0000256" key="10">
    <source>
        <dbReference type="ARBA" id="ARBA00030399"/>
    </source>
</evidence>
<feature type="binding site" evidence="13">
    <location>
        <begin position="262"/>
        <end position="268"/>
    </location>
    <ligand>
        <name>S-adenosyl-L-methionine</name>
        <dbReference type="ChEBI" id="CHEBI:59789"/>
    </ligand>
</feature>
<evidence type="ECO:0000256" key="2">
    <source>
        <dbReference type="ARBA" id="ARBA00004496"/>
    </source>
</evidence>
<dbReference type="SUPFAM" id="SSF53335">
    <property type="entry name" value="S-adenosyl-L-methionine-dependent methyltransferases"/>
    <property type="match status" value="1"/>
</dbReference>
<evidence type="ECO:0000256" key="6">
    <source>
        <dbReference type="ARBA" id="ARBA00022603"/>
    </source>
</evidence>
<evidence type="ECO:0000313" key="15">
    <source>
        <dbReference type="EMBL" id="TYO99253.1"/>
    </source>
</evidence>
<dbReference type="Gene3D" id="3.30.70.1170">
    <property type="entry name" value="Sun protein, domain 3"/>
    <property type="match status" value="1"/>
</dbReference>
<keyword evidence="16" id="KW-1185">Reference proteome</keyword>
<evidence type="ECO:0000256" key="13">
    <source>
        <dbReference type="PROSITE-ProRule" id="PRU01023"/>
    </source>
</evidence>
<feature type="binding site" evidence="13">
    <location>
        <position position="286"/>
    </location>
    <ligand>
        <name>S-adenosyl-L-methionine</name>
        <dbReference type="ChEBI" id="CHEBI:59789"/>
    </ligand>
</feature>
<name>A0A5D3WM25_9BACT</name>
<keyword evidence="6 13" id="KW-0489">Methyltransferase</keyword>
<sequence>MSRPETDPRHLALEILLRVERGGYADLTLDEILRRHPHIDPRDRGLLTELVYGVLRRRGRLDYVLARQCRKPLARLEEKVLQILRIGVYQLLELKRIPDAAAVNTSVNLAKRLGLQRAAGFINGVLRGLLRTQPELQWPDPGAQHLSFLVHACSLPEWLARSWLDAHGFDTARRLAEAQLQPAPLSVRCNTLVQSPEAFGQLASSLGLSWSRCRFASEGFQFESRRAFELLPAGSFQPQDEASMLVAHLLQPEPGETLLDACAAPGGKTTHLAALGGNRLEIHALDLHPARVELIRRGAERLGCRGIRARVWDMTRKPDWLASGSLDAVLVDAPCTGLGVLRRNPEIRWRRRAGDPARMAELQRILLDRAAELVRPGGRLLYSVCTTTPEETVQVVDRFAAAHPDFVLEDLRPLFPDWASLFDQQGRLATWPGHPELDGFFAARFRRIP</sequence>
<feature type="binding site" evidence="13">
    <location>
        <position position="332"/>
    </location>
    <ligand>
        <name>S-adenosyl-L-methionine</name>
        <dbReference type="ChEBI" id="CHEBI:59789"/>
    </ligand>
</feature>
<feature type="binding site" evidence="13">
    <location>
        <position position="313"/>
    </location>
    <ligand>
        <name>S-adenosyl-L-methionine</name>
        <dbReference type="ChEBI" id="CHEBI:59789"/>
    </ligand>
</feature>
<accession>A0A5D3WM25</accession>
<dbReference type="Pfam" id="PF01029">
    <property type="entry name" value="NusB"/>
    <property type="match status" value="1"/>
</dbReference>
<dbReference type="GO" id="GO:0006355">
    <property type="term" value="P:regulation of DNA-templated transcription"/>
    <property type="evidence" value="ECO:0007669"/>
    <property type="project" value="InterPro"/>
</dbReference>
<dbReference type="PANTHER" id="PTHR22807:SF53">
    <property type="entry name" value="RIBOSOMAL RNA SMALL SUBUNIT METHYLTRANSFERASE B-RELATED"/>
    <property type="match status" value="1"/>
</dbReference>
<dbReference type="InterPro" id="IPR035926">
    <property type="entry name" value="NusB-like_sf"/>
</dbReference>
<dbReference type="RefSeq" id="WP_148895176.1">
    <property type="nucleotide sequence ID" value="NZ_VNIB01000003.1"/>
</dbReference>
<dbReference type="Proteomes" id="UP000324159">
    <property type="component" value="Unassembled WGS sequence"/>
</dbReference>
<evidence type="ECO:0000256" key="3">
    <source>
        <dbReference type="ARBA" id="ARBA00012140"/>
    </source>
</evidence>
<dbReference type="InterPro" id="IPR029063">
    <property type="entry name" value="SAM-dependent_MTases_sf"/>
</dbReference>
<dbReference type="GO" id="GO:0005737">
    <property type="term" value="C:cytoplasm"/>
    <property type="evidence" value="ECO:0007669"/>
    <property type="project" value="UniProtKB-SubCell"/>
</dbReference>
<dbReference type="Gene3D" id="1.10.940.10">
    <property type="entry name" value="NusB-like"/>
    <property type="match status" value="1"/>
</dbReference>